<sequence>MLMALMERYGNDVKGQARTVCSQPCDAVRIWLYNNIRRAGTLVWCLPASGKHYREPTEGSGDNDSQGRLVVSAVRVDPGPLTHEVTQLTDADDAR</sequence>
<dbReference type="AlphaFoldDB" id="A0A4Z2H4F9"/>
<dbReference type="Proteomes" id="UP000314294">
    <property type="component" value="Unassembled WGS sequence"/>
</dbReference>
<keyword evidence="2" id="KW-1185">Reference proteome</keyword>
<proteinExistence type="predicted"/>
<evidence type="ECO:0000313" key="2">
    <source>
        <dbReference type="Proteomes" id="UP000314294"/>
    </source>
</evidence>
<evidence type="ECO:0000313" key="1">
    <source>
        <dbReference type="EMBL" id="TNN60511.1"/>
    </source>
</evidence>
<protein>
    <submittedName>
        <fullName evidence="1">Uncharacterized protein</fullName>
    </submittedName>
</protein>
<gene>
    <name evidence="1" type="ORF">EYF80_029234</name>
</gene>
<dbReference type="EMBL" id="SRLO01000332">
    <property type="protein sequence ID" value="TNN60511.1"/>
    <property type="molecule type" value="Genomic_DNA"/>
</dbReference>
<name>A0A4Z2H4F9_9TELE</name>
<accession>A0A4Z2H4F9</accession>
<organism evidence="1 2">
    <name type="scientific">Liparis tanakae</name>
    <name type="common">Tanaka's snailfish</name>
    <dbReference type="NCBI Taxonomy" id="230148"/>
    <lineage>
        <taxon>Eukaryota</taxon>
        <taxon>Metazoa</taxon>
        <taxon>Chordata</taxon>
        <taxon>Craniata</taxon>
        <taxon>Vertebrata</taxon>
        <taxon>Euteleostomi</taxon>
        <taxon>Actinopterygii</taxon>
        <taxon>Neopterygii</taxon>
        <taxon>Teleostei</taxon>
        <taxon>Neoteleostei</taxon>
        <taxon>Acanthomorphata</taxon>
        <taxon>Eupercaria</taxon>
        <taxon>Perciformes</taxon>
        <taxon>Cottioidei</taxon>
        <taxon>Cottales</taxon>
        <taxon>Liparidae</taxon>
        <taxon>Liparis</taxon>
    </lineage>
</organism>
<comment type="caution">
    <text evidence="1">The sequence shown here is derived from an EMBL/GenBank/DDBJ whole genome shotgun (WGS) entry which is preliminary data.</text>
</comment>
<reference evidence="1 2" key="1">
    <citation type="submission" date="2019-03" db="EMBL/GenBank/DDBJ databases">
        <title>First draft genome of Liparis tanakae, snailfish: a comprehensive survey of snailfish specific genes.</title>
        <authorList>
            <person name="Kim W."/>
            <person name="Song I."/>
            <person name="Jeong J.-H."/>
            <person name="Kim D."/>
            <person name="Kim S."/>
            <person name="Ryu S."/>
            <person name="Song J.Y."/>
            <person name="Lee S.K."/>
        </authorList>
    </citation>
    <scope>NUCLEOTIDE SEQUENCE [LARGE SCALE GENOMIC DNA]</scope>
    <source>
        <tissue evidence="1">Muscle</tissue>
    </source>
</reference>